<name>A0A372IK95_9BACT</name>
<evidence type="ECO:0000313" key="3">
    <source>
        <dbReference type="Proteomes" id="UP000264702"/>
    </source>
</evidence>
<feature type="domain" description="Beta-galactosidase trimerisation" evidence="1">
    <location>
        <begin position="435"/>
        <end position="523"/>
    </location>
</feature>
<evidence type="ECO:0000313" key="2">
    <source>
        <dbReference type="EMBL" id="RFU15181.1"/>
    </source>
</evidence>
<reference evidence="2 3" key="1">
    <citation type="submission" date="2018-08" db="EMBL/GenBank/DDBJ databases">
        <title>Acidipila sp. 4G-K13, an acidobacterium isolated from forest soil.</title>
        <authorList>
            <person name="Gao Z.-H."/>
            <person name="Qiu L.-H."/>
        </authorList>
    </citation>
    <scope>NUCLEOTIDE SEQUENCE [LARGE SCALE GENOMIC DNA]</scope>
    <source>
        <strain evidence="2 3">4G-K13</strain>
    </source>
</reference>
<evidence type="ECO:0000259" key="1">
    <source>
        <dbReference type="Pfam" id="PF08532"/>
    </source>
</evidence>
<dbReference type="CDD" id="cd03143">
    <property type="entry name" value="A4_beta-galactosidase_middle_domain"/>
    <property type="match status" value="1"/>
</dbReference>
<dbReference type="EMBL" id="QVQT01000007">
    <property type="protein sequence ID" value="RFU15181.1"/>
    <property type="molecule type" value="Genomic_DNA"/>
</dbReference>
<dbReference type="Gene3D" id="3.40.50.880">
    <property type="match status" value="1"/>
</dbReference>
<dbReference type="InterPro" id="IPR029062">
    <property type="entry name" value="Class_I_gatase-like"/>
</dbReference>
<dbReference type="OrthoDB" id="2484600at2"/>
<proteinExistence type="predicted"/>
<dbReference type="AlphaFoldDB" id="A0A372IK95"/>
<dbReference type="GO" id="GO:0004565">
    <property type="term" value="F:beta-galactosidase activity"/>
    <property type="evidence" value="ECO:0007669"/>
    <property type="project" value="InterPro"/>
</dbReference>
<dbReference type="InterPro" id="IPR017853">
    <property type="entry name" value="GH"/>
</dbReference>
<dbReference type="GO" id="GO:0005975">
    <property type="term" value="P:carbohydrate metabolic process"/>
    <property type="evidence" value="ECO:0007669"/>
    <property type="project" value="InterPro"/>
</dbReference>
<dbReference type="RefSeq" id="WP_117303083.1">
    <property type="nucleotide sequence ID" value="NZ_QVQT02000007.1"/>
</dbReference>
<protein>
    <recommendedName>
        <fullName evidence="1">Beta-galactosidase trimerisation domain-containing protein</fullName>
    </recommendedName>
</protein>
<sequence>MLNRRNFIKTGLVTGAGALPLFHEQGSLHAESIPDAGAIDDRDAVMAALPARLSAEDASSQPWQHRVRRVGQTNMTEHDPAVMNIEEWADYWSGTKADIVFISVTGILAFYPSKVRFHRHGKFLNGRDFFGECVAAAKKRGMRVVARMSPDLNWGDALEAHPEWAMRHQDGSAQHSTEDPRLFKTCMFSSYMDDYVPAIMREVNSLYDVDCFYTNGWPPLGNLPDCHCAICSRLPASGTPAYWRVFTDRVLDLWHRYDAIAKEKKSDSFFFANSGGNVRGGPNLDRLGKITAWFQADNQGRTYNEPAVWGCSLQGRVCNAVLDGKFAANVTAAYSTGTPGWRNLTKTADETRMWFNETLASGMVPYYHFVGAEDGLGEDRRWQKTGTDYFQWTARHDAHLRTRRSIANIGVVIGQATQLLYPGPAPERTRDYMYETTQGIYDALLRGRFAFDFVHEDRLDQERLSKYRALLLPNVAMLSDRQCEQISAYVRGGGSLMASFETSLYDENLKQRTEPGLANLLGISRAGDAIGTNGNPYYARIEAPTSAHPHPLLRGFSNTNWLPGAKNRLPLKPIDNPLLTVVPGFVRYPPELAYPPVSHTDEPAVVLRESGASRIAWFPGDVERTYWATGHGDLLRLLHNTIRWVTHEERVVQVNGDGLVEMFCWETAPGYAVHLLNYENPNTYHGWLQSVAPLGAQHVTMKLPSSVRVKSVELLAAEQTVPFRLEEQTLRFTIPSVGDYEVAAVTVL</sequence>
<dbReference type="InterPro" id="IPR028212">
    <property type="entry name" value="GHL6"/>
</dbReference>
<dbReference type="InterPro" id="IPR013738">
    <property type="entry name" value="Beta_galactosidase_Trimer"/>
</dbReference>
<dbReference type="Pfam" id="PF08532">
    <property type="entry name" value="Glyco_hydro_42M"/>
    <property type="match status" value="1"/>
</dbReference>
<accession>A0A372IK95</accession>
<keyword evidence="3" id="KW-1185">Reference proteome</keyword>
<dbReference type="SUPFAM" id="SSF52317">
    <property type="entry name" value="Class I glutamine amidotransferase-like"/>
    <property type="match status" value="1"/>
</dbReference>
<dbReference type="Pfam" id="PF14871">
    <property type="entry name" value="GHL6"/>
    <property type="match status" value="1"/>
</dbReference>
<dbReference type="SUPFAM" id="SSF51445">
    <property type="entry name" value="(Trans)glycosidases"/>
    <property type="match status" value="1"/>
</dbReference>
<comment type="caution">
    <text evidence="2">The sequence shown here is derived from an EMBL/GenBank/DDBJ whole genome shotgun (WGS) entry which is preliminary data.</text>
</comment>
<dbReference type="Gene3D" id="3.20.20.80">
    <property type="entry name" value="Glycosidases"/>
    <property type="match status" value="1"/>
</dbReference>
<dbReference type="Proteomes" id="UP000264702">
    <property type="component" value="Unassembled WGS sequence"/>
</dbReference>
<gene>
    <name evidence="2" type="ORF">D0Y96_18795</name>
</gene>
<organism evidence="2 3">
    <name type="scientific">Paracidobacterium acidisoli</name>
    <dbReference type="NCBI Taxonomy" id="2303751"/>
    <lineage>
        <taxon>Bacteria</taxon>
        <taxon>Pseudomonadati</taxon>
        <taxon>Acidobacteriota</taxon>
        <taxon>Terriglobia</taxon>
        <taxon>Terriglobales</taxon>
        <taxon>Acidobacteriaceae</taxon>
        <taxon>Paracidobacterium</taxon>
    </lineage>
</organism>